<evidence type="ECO:0000256" key="1">
    <source>
        <dbReference type="PROSITE-ProRule" id="PRU00285"/>
    </source>
</evidence>
<dbReference type="KEGG" id="hmp:K6T50_14255"/>
<dbReference type="SUPFAM" id="SSF49764">
    <property type="entry name" value="HSP20-like chaperones"/>
    <property type="match status" value="1"/>
</dbReference>
<evidence type="ECO:0000256" key="3">
    <source>
        <dbReference type="SAM" id="MobiDB-lite"/>
    </source>
</evidence>
<dbReference type="CDD" id="cd06464">
    <property type="entry name" value="ACD_sHsps-like"/>
    <property type="match status" value="1"/>
</dbReference>
<protein>
    <submittedName>
        <fullName evidence="5">Hsp20/alpha crystallin family protein</fullName>
    </submittedName>
</protein>
<gene>
    <name evidence="5" type="ORF">K6T50_14255</name>
</gene>
<dbReference type="AlphaFoldDB" id="A0A8T8WC55"/>
<feature type="domain" description="SHSP" evidence="4">
    <location>
        <begin position="33"/>
        <end position="150"/>
    </location>
</feature>
<evidence type="ECO:0000259" key="4">
    <source>
        <dbReference type="PROSITE" id="PS01031"/>
    </source>
</evidence>
<dbReference type="PROSITE" id="PS01031">
    <property type="entry name" value="SHSP"/>
    <property type="match status" value="1"/>
</dbReference>
<name>A0A8T8WC55_9EURY</name>
<accession>A0A8T8WC55</accession>
<proteinExistence type="inferred from homology"/>
<feature type="compositionally biased region" description="Acidic residues" evidence="3">
    <location>
        <begin position="143"/>
        <end position="203"/>
    </location>
</feature>
<comment type="similarity">
    <text evidence="1 2">Belongs to the small heat shock protein (HSP20) family.</text>
</comment>
<evidence type="ECO:0000313" key="6">
    <source>
        <dbReference type="Proteomes" id="UP000826254"/>
    </source>
</evidence>
<organism evidence="5 6">
    <name type="scientific">Halobaculum magnesiiphilum</name>
    <dbReference type="NCBI Taxonomy" id="1017351"/>
    <lineage>
        <taxon>Archaea</taxon>
        <taxon>Methanobacteriati</taxon>
        <taxon>Methanobacteriota</taxon>
        <taxon>Stenosarchaea group</taxon>
        <taxon>Halobacteria</taxon>
        <taxon>Halobacteriales</taxon>
        <taxon>Haloferacaceae</taxon>
        <taxon>Halobaculum</taxon>
    </lineage>
</organism>
<reference evidence="5 6" key="1">
    <citation type="journal article" date="2021" name="Int. J. Syst. Evol. Microbiol.">
        <title>Halobaculum halophilum sp. nov. and Halobaculum salinum sp. nov., isolated from salt lake and saline soil.</title>
        <authorList>
            <person name="Cui H.L."/>
            <person name="Shi X.W."/>
            <person name="Yin X.M."/>
            <person name="Yang X.Y."/>
            <person name="Hou J."/>
            <person name="Zhu L."/>
        </authorList>
    </citation>
    <scope>NUCLEOTIDE SEQUENCE [LARGE SCALE GENOMIC DNA]</scope>
    <source>
        <strain evidence="5 6">NBRC 109044</strain>
    </source>
</reference>
<keyword evidence="6" id="KW-1185">Reference proteome</keyword>
<feature type="region of interest" description="Disordered" evidence="3">
    <location>
        <begin position="105"/>
        <end position="203"/>
    </location>
</feature>
<dbReference type="InterPro" id="IPR002068">
    <property type="entry name" value="A-crystallin/Hsp20_dom"/>
</dbReference>
<sequence>MTERDKFAEGTDRLKDVGESAMNTVLDRVGRGVATVQEKSPLAFDLLESEDAFLVVFDAPGAERSDVQVRFNEGAVEVRIDRFRDFREGFEMRFPGRGLALDGRAELPPGAAVEPEDATSTLTDHGTLRVRVPKAEGGSVAVEEGDADAEAADGEDDEPVQLDMDEDESDSDEAAGDDATDDSDADGSEGETDDAESDDADEK</sequence>
<evidence type="ECO:0000313" key="5">
    <source>
        <dbReference type="EMBL" id="QZP37419.1"/>
    </source>
</evidence>
<evidence type="ECO:0000256" key="2">
    <source>
        <dbReference type="RuleBase" id="RU003616"/>
    </source>
</evidence>
<dbReference type="Gene3D" id="2.60.40.790">
    <property type="match status" value="1"/>
</dbReference>
<dbReference type="EMBL" id="CP081958">
    <property type="protein sequence ID" value="QZP37419.1"/>
    <property type="molecule type" value="Genomic_DNA"/>
</dbReference>
<dbReference type="InterPro" id="IPR008978">
    <property type="entry name" value="HSP20-like_chaperone"/>
</dbReference>
<dbReference type="Pfam" id="PF00011">
    <property type="entry name" value="HSP20"/>
    <property type="match status" value="1"/>
</dbReference>
<dbReference type="GeneID" id="67179327"/>
<dbReference type="Proteomes" id="UP000826254">
    <property type="component" value="Chromosome"/>
</dbReference>
<dbReference type="RefSeq" id="WP_222607228.1">
    <property type="nucleotide sequence ID" value="NZ_CP081958.1"/>
</dbReference>